<proteinExistence type="predicted"/>
<protein>
    <submittedName>
        <fullName evidence="2">Uncharacterized protein</fullName>
    </submittedName>
</protein>
<feature type="transmembrane region" description="Helical" evidence="1">
    <location>
        <begin position="39"/>
        <end position="60"/>
    </location>
</feature>
<keyword evidence="1" id="KW-0812">Transmembrane</keyword>
<comment type="caution">
    <text evidence="2">The sequence shown here is derived from an EMBL/GenBank/DDBJ whole genome shotgun (WGS) entry which is preliminary data.</text>
</comment>
<feature type="transmembrane region" description="Helical" evidence="1">
    <location>
        <begin position="12"/>
        <end position="33"/>
    </location>
</feature>
<dbReference type="Proteomes" id="UP001163828">
    <property type="component" value="Unassembled WGS sequence"/>
</dbReference>
<name>A0ABQ8Q6L0_9AGAR</name>
<dbReference type="EMBL" id="MU790720">
    <property type="protein sequence ID" value="KAJ3994162.1"/>
    <property type="molecule type" value="Genomic_DNA"/>
</dbReference>
<evidence type="ECO:0000313" key="2">
    <source>
        <dbReference type="EMBL" id="KAJ3994162.1"/>
    </source>
</evidence>
<organism evidence="2 3">
    <name type="scientific">Lentinula boryana</name>
    <dbReference type="NCBI Taxonomy" id="40481"/>
    <lineage>
        <taxon>Eukaryota</taxon>
        <taxon>Fungi</taxon>
        <taxon>Dikarya</taxon>
        <taxon>Basidiomycota</taxon>
        <taxon>Agaricomycotina</taxon>
        <taxon>Agaricomycetes</taxon>
        <taxon>Agaricomycetidae</taxon>
        <taxon>Agaricales</taxon>
        <taxon>Marasmiineae</taxon>
        <taxon>Omphalotaceae</taxon>
        <taxon>Lentinula</taxon>
    </lineage>
</organism>
<evidence type="ECO:0000256" key="1">
    <source>
        <dbReference type="SAM" id="Phobius"/>
    </source>
</evidence>
<accession>A0ABQ8Q6L0</accession>
<keyword evidence="1" id="KW-1133">Transmembrane helix</keyword>
<reference evidence="2" key="1">
    <citation type="submission" date="2022-08" db="EMBL/GenBank/DDBJ databases">
        <authorList>
            <consortium name="DOE Joint Genome Institute"/>
            <person name="Min B."/>
            <person name="Riley R."/>
            <person name="Sierra-Patev S."/>
            <person name="Naranjo-Ortiz M."/>
            <person name="Looney B."/>
            <person name="Konkel Z."/>
            <person name="Slot J.C."/>
            <person name="Sakamoto Y."/>
            <person name="Steenwyk J.L."/>
            <person name="Rokas A."/>
            <person name="Carro J."/>
            <person name="Camarero S."/>
            <person name="Ferreira P."/>
            <person name="Molpeceres G."/>
            <person name="Ruiz-Duenas F.J."/>
            <person name="Serrano A."/>
            <person name="Henrissat B."/>
            <person name="Drula E."/>
            <person name="Hughes K.W."/>
            <person name="Mata J.L."/>
            <person name="Ishikawa N.K."/>
            <person name="Vargas-Isla R."/>
            <person name="Ushijima S."/>
            <person name="Smith C.A."/>
            <person name="Ahrendt S."/>
            <person name="Andreopoulos W."/>
            <person name="He G."/>
            <person name="Labutti K."/>
            <person name="Lipzen A."/>
            <person name="Ng V."/>
            <person name="Sandor L."/>
            <person name="Barry K."/>
            <person name="Martinez A.T."/>
            <person name="Xiao Y."/>
            <person name="Gibbons J.G."/>
            <person name="Terashima K."/>
            <person name="Hibbett D.S."/>
            <person name="Grigoriev I.V."/>
        </authorList>
    </citation>
    <scope>NUCLEOTIDE SEQUENCE</scope>
    <source>
        <strain evidence="2">TFB10827</strain>
    </source>
</reference>
<gene>
    <name evidence="2" type="ORF">F5050DRAFT_1776626</name>
</gene>
<keyword evidence="1" id="KW-0472">Membrane</keyword>
<evidence type="ECO:0000313" key="3">
    <source>
        <dbReference type="Proteomes" id="UP001163828"/>
    </source>
</evidence>
<sequence length="63" mass="7250">MLLLSDCKPRRRYFRVSTCRCFILAAIFCAFRVDLSMMMAHLYFVVFGIALATIVSSHSFGKH</sequence>
<keyword evidence="3" id="KW-1185">Reference proteome</keyword>